<accession>A0A1Q8QGD5</accession>
<dbReference type="InterPro" id="IPR005650">
    <property type="entry name" value="BlaI_family"/>
</dbReference>
<evidence type="ECO:0000313" key="6">
    <source>
        <dbReference type="Proteomes" id="UP000186102"/>
    </source>
</evidence>
<dbReference type="SUPFAM" id="SSF46785">
    <property type="entry name" value="Winged helix' DNA-binding domain"/>
    <property type="match status" value="1"/>
</dbReference>
<dbReference type="Pfam" id="PF03965">
    <property type="entry name" value="Penicillinase_R"/>
    <property type="match status" value="1"/>
</dbReference>
<evidence type="ECO:0000256" key="3">
    <source>
        <dbReference type="ARBA" id="ARBA00023125"/>
    </source>
</evidence>
<keyword evidence="2" id="KW-0805">Transcription regulation</keyword>
<keyword evidence="4" id="KW-0804">Transcription</keyword>
<dbReference type="EMBL" id="MLBF01000078">
    <property type="protein sequence ID" value="OLN26406.1"/>
    <property type="molecule type" value="Genomic_DNA"/>
</dbReference>
<name>A0A1Q8QGD5_9FIRM</name>
<dbReference type="OrthoDB" id="9795583at2"/>
<sequence>MNKTSKISDAEWQVMRILWEKAPITSSEIVEILRLRTGWGPTTIYTLINRLVNKKAITIDKGSSPNVCRPLLSQQGCRREERNFFLKKVYDGSLNLLLMNILEDEELSEVEIDELKHILDGSKNKER</sequence>
<dbReference type="Gene3D" id="1.10.4040.10">
    <property type="entry name" value="Penicillinase repressor domain"/>
    <property type="match status" value="1"/>
</dbReference>
<comment type="caution">
    <text evidence="5">The sequence shown here is derived from an EMBL/GenBank/DDBJ whole genome shotgun (WGS) entry which is preliminary data.</text>
</comment>
<keyword evidence="6" id="KW-1185">Reference proteome</keyword>
<protein>
    <submittedName>
        <fullName evidence="5">Beta-lactamase repressor BlaI</fullName>
    </submittedName>
</protein>
<organism evidence="5 6">
    <name type="scientific">Desulfosporosinus metallidurans</name>
    <dbReference type="NCBI Taxonomy" id="1888891"/>
    <lineage>
        <taxon>Bacteria</taxon>
        <taxon>Bacillati</taxon>
        <taxon>Bacillota</taxon>
        <taxon>Clostridia</taxon>
        <taxon>Eubacteriales</taxon>
        <taxon>Desulfitobacteriaceae</taxon>
        <taxon>Desulfosporosinus</taxon>
    </lineage>
</organism>
<evidence type="ECO:0000256" key="1">
    <source>
        <dbReference type="ARBA" id="ARBA00011046"/>
    </source>
</evidence>
<dbReference type="PIRSF" id="PIRSF019455">
    <property type="entry name" value="CopR_AtkY"/>
    <property type="match status" value="1"/>
</dbReference>
<dbReference type="AlphaFoldDB" id="A0A1Q8QGD5"/>
<dbReference type="Proteomes" id="UP000186102">
    <property type="component" value="Unassembled WGS sequence"/>
</dbReference>
<evidence type="ECO:0000256" key="2">
    <source>
        <dbReference type="ARBA" id="ARBA00023015"/>
    </source>
</evidence>
<proteinExistence type="inferred from homology"/>
<gene>
    <name evidence="5" type="ORF">DSOL_4998</name>
</gene>
<evidence type="ECO:0000313" key="5">
    <source>
        <dbReference type="EMBL" id="OLN26406.1"/>
    </source>
</evidence>
<dbReference type="Gene3D" id="1.10.10.10">
    <property type="entry name" value="Winged helix-like DNA-binding domain superfamily/Winged helix DNA-binding domain"/>
    <property type="match status" value="1"/>
</dbReference>
<dbReference type="InterPro" id="IPR036390">
    <property type="entry name" value="WH_DNA-bd_sf"/>
</dbReference>
<reference evidence="5 6" key="1">
    <citation type="submission" date="2016-09" db="EMBL/GenBank/DDBJ databases">
        <title>Complete genome of Desulfosporosinus sp. OL.</title>
        <authorList>
            <person name="Mardanov A."/>
            <person name="Beletsky A."/>
            <person name="Panova A."/>
            <person name="Karnachuk O."/>
            <person name="Ravin N."/>
        </authorList>
    </citation>
    <scope>NUCLEOTIDE SEQUENCE [LARGE SCALE GENOMIC DNA]</scope>
    <source>
        <strain evidence="5 6">OL</strain>
    </source>
</reference>
<keyword evidence="3" id="KW-0238">DNA-binding</keyword>
<dbReference type="GO" id="GO:0045892">
    <property type="term" value="P:negative regulation of DNA-templated transcription"/>
    <property type="evidence" value="ECO:0007669"/>
    <property type="project" value="InterPro"/>
</dbReference>
<evidence type="ECO:0000256" key="4">
    <source>
        <dbReference type="ARBA" id="ARBA00023163"/>
    </source>
</evidence>
<comment type="similarity">
    <text evidence="1">Belongs to the BlaI transcriptional regulatory family.</text>
</comment>
<dbReference type="RefSeq" id="WP_075367247.1">
    <property type="nucleotide sequence ID" value="NZ_MLBF01000078.1"/>
</dbReference>
<dbReference type="GO" id="GO:0003677">
    <property type="term" value="F:DNA binding"/>
    <property type="evidence" value="ECO:0007669"/>
    <property type="project" value="UniProtKB-KW"/>
</dbReference>
<dbReference type="InterPro" id="IPR036388">
    <property type="entry name" value="WH-like_DNA-bd_sf"/>
</dbReference>
<dbReference type="STRING" id="1888891.DSOL_4998"/>